<keyword evidence="2 4" id="KW-1133">Transmembrane helix</keyword>
<organism evidence="6 7">
    <name type="scientific">Neoroseomonas eburnea</name>
    <dbReference type="NCBI Taxonomy" id="1346889"/>
    <lineage>
        <taxon>Bacteria</taxon>
        <taxon>Pseudomonadati</taxon>
        <taxon>Pseudomonadota</taxon>
        <taxon>Alphaproteobacteria</taxon>
        <taxon>Acetobacterales</taxon>
        <taxon>Acetobacteraceae</taxon>
        <taxon>Neoroseomonas</taxon>
    </lineage>
</organism>
<feature type="transmembrane region" description="Helical" evidence="4">
    <location>
        <begin position="311"/>
        <end position="332"/>
    </location>
</feature>
<dbReference type="InterPro" id="IPR036259">
    <property type="entry name" value="MFS_trans_sf"/>
</dbReference>
<protein>
    <submittedName>
        <fullName evidence="6">MFS transporter</fullName>
    </submittedName>
</protein>
<evidence type="ECO:0000256" key="2">
    <source>
        <dbReference type="ARBA" id="ARBA00022989"/>
    </source>
</evidence>
<feature type="transmembrane region" description="Helical" evidence="4">
    <location>
        <begin position="12"/>
        <end position="34"/>
    </location>
</feature>
<keyword evidence="3 4" id="KW-0472">Membrane</keyword>
<evidence type="ECO:0000259" key="5">
    <source>
        <dbReference type="PROSITE" id="PS50850"/>
    </source>
</evidence>
<dbReference type="InterPro" id="IPR020846">
    <property type="entry name" value="MFS_dom"/>
</dbReference>
<evidence type="ECO:0000313" key="6">
    <source>
        <dbReference type="EMBL" id="MBR0680948.1"/>
    </source>
</evidence>
<evidence type="ECO:0000256" key="4">
    <source>
        <dbReference type="SAM" id="Phobius"/>
    </source>
</evidence>
<dbReference type="PANTHER" id="PTHR11360">
    <property type="entry name" value="MONOCARBOXYLATE TRANSPORTER"/>
    <property type="match status" value="1"/>
</dbReference>
<dbReference type="InterPro" id="IPR011701">
    <property type="entry name" value="MFS"/>
</dbReference>
<dbReference type="Proteomes" id="UP001138709">
    <property type="component" value="Unassembled WGS sequence"/>
</dbReference>
<feature type="domain" description="Major facilitator superfamily (MFS) profile" evidence="5">
    <location>
        <begin position="16"/>
        <end position="401"/>
    </location>
</feature>
<feature type="transmembrane region" description="Helical" evidence="4">
    <location>
        <begin position="145"/>
        <end position="168"/>
    </location>
</feature>
<feature type="transmembrane region" description="Helical" evidence="4">
    <location>
        <begin position="85"/>
        <end position="103"/>
    </location>
</feature>
<keyword evidence="7" id="KW-1185">Reference proteome</keyword>
<sequence length="413" mass="42662">MAGQGGATDPSFGRAAIWVLCAGAVVLAISVSIRHAFGLFLQPMSAGQDWGREVFALAIAVQNLVWGIAQPFAGRLADRYGDGRVIAGGAVLYAAGLALMAQATTPGPLMLSAGLQVGLGLAGTAFTIVFGAVARVVPVRRRSEAMGIVGAAGSFGQFAMLPTALWLIGAFHWDGALQVLSAVAVLMLLMVPVLARGSIAAALAEPVIPARAALLQALGHTGFRLLCLSFFVCGFQIVFIGTHLPAYLLDRGLSLETGTAVLALIGLFNVAGTWLFGRWGGTVRKPLLLTGIYLARAAAIAFLVLAPASAWVAWAFGASMGLLWLGTVPLTNGTVASIFGVRNLSLLGGVVFLFHQMGSFLGGWLGGVAFDRLGSYDAVWLLAVLLSLAAAALSLPISERPIARLQPATGTSQ</sequence>
<feature type="transmembrane region" description="Helical" evidence="4">
    <location>
        <begin position="225"/>
        <end position="248"/>
    </location>
</feature>
<dbReference type="InterPro" id="IPR050327">
    <property type="entry name" value="Proton-linked_MCT"/>
</dbReference>
<evidence type="ECO:0000256" key="1">
    <source>
        <dbReference type="ARBA" id="ARBA00022692"/>
    </source>
</evidence>
<dbReference type="Gene3D" id="1.20.1250.20">
    <property type="entry name" value="MFS general substrate transporter like domains"/>
    <property type="match status" value="1"/>
</dbReference>
<feature type="transmembrane region" description="Helical" evidence="4">
    <location>
        <begin position="378"/>
        <end position="397"/>
    </location>
</feature>
<dbReference type="GO" id="GO:0022857">
    <property type="term" value="F:transmembrane transporter activity"/>
    <property type="evidence" value="ECO:0007669"/>
    <property type="project" value="InterPro"/>
</dbReference>
<evidence type="ECO:0000313" key="7">
    <source>
        <dbReference type="Proteomes" id="UP001138709"/>
    </source>
</evidence>
<keyword evidence="1 4" id="KW-0812">Transmembrane</keyword>
<evidence type="ECO:0000256" key="3">
    <source>
        <dbReference type="ARBA" id="ARBA00023136"/>
    </source>
</evidence>
<name>A0A9X9XB62_9PROT</name>
<feature type="transmembrane region" description="Helical" evidence="4">
    <location>
        <begin position="344"/>
        <end position="366"/>
    </location>
</feature>
<feature type="transmembrane region" description="Helical" evidence="4">
    <location>
        <begin position="260"/>
        <end position="280"/>
    </location>
</feature>
<feature type="transmembrane region" description="Helical" evidence="4">
    <location>
        <begin position="109"/>
        <end position="133"/>
    </location>
</feature>
<feature type="transmembrane region" description="Helical" evidence="4">
    <location>
        <begin position="287"/>
        <end position="305"/>
    </location>
</feature>
<proteinExistence type="predicted"/>
<feature type="transmembrane region" description="Helical" evidence="4">
    <location>
        <begin position="180"/>
        <end position="204"/>
    </location>
</feature>
<reference evidence="6" key="1">
    <citation type="submission" date="2020-01" db="EMBL/GenBank/DDBJ databases">
        <authorList>
            <person name="Rat A."/>
        </authorList>
    </citation>
    <scope>NUCLEOTIDE SEQUENCE</scope>
    <source>
        <strain evidence="6">LMG 31228</strain>
    </source>
</reference>
<dbReference type="CDD" id="cd17355">
    <property type="entry name" value="MFS_YcxA_like"/>
    <property type="match status" value="1"/>
</dbReference>
<gene>
    <name evidence="6" type="ORF">GXW74_10660</name>
</gene>
<dbReference type="PANTHER" id="PTHR11360:SF284">
    <property type="entry name" value="EG:103B4.3 PROTEIN-RELATED"/>
    <property type="match status" value="1"/>
</dbReference>
<accession>A0A9X9XB62</accession>
<reference evidence="6" key="2">
    <citation type="journal article" date="2021" name="Syst. Appl. Microbiol.">
        <title>Roseomonas hellenica sp. nov., isolated from roots of wild-growing Alkanna tinctoria.</title>
        <authorList>
            <person name="Rat A."/>
            <person name="Naranjo H.D."/>
            <person name="Lebbe L."/>
            <person name="Cnockaert M."/>
            <person name="Krigas N."/>
            <person name="Grigoriadou K."/>
            <person name="Maloupa E."/>
            <person name="Willems A."/>
        </authorList>
    </citation>
    <scope>NUCLEOTIDE SEQUENCE</scope>
    <source>
        <strain evidence="6">LMG 31228</strain>
    </source>
</reference>
<dbReference type="Pfam" id="PF07690">
    <property type="entry name" value="MFS_1"/>
    <property type="match status" value="1"/>
</dbReference>
<dbReference type="SUPFAM" id="SSF103473">
    <property type="entry name" value="MFS general substrate transporter"/>
    <property type="match status" value="1"/>
</dbReference>
<dbReference type="AlphaFoldDB" id="A0A9X9XB62"/>
<comment type="caution">
    <text evidence="6">The sequence shown here is derived from an EMBL/GenBank/DDBJ whole genome shotgun (WGS) entry which is preliminary data.</text>
</comment>
<dbReference type="PROSITE" id="PS50850">
    <property type="entry name" value="MFS"/>
    <property type="match status" value="1"/>
</dbReference>
<dbReference type="EMBL" id="JAAEDL010000008">
    <property type="protein sequence ID" value="MBR0680948.1"/>
    <property type="molecule type" value="Genomic_DNA"/>
</dbReference>